<dbReference type="CDD" id="cd21133">
    <property type="entry name" value="EVE"/>
    <property type="match status" value="1"/>
</dbReference>
<dbReference type="InterPro" id="IPR002740">
    <property type="entry name" value="EVE_domain"/>
</dbReference>
<protein>
    <submittedName>
        <fullName evidence="2">EVE domain-containing protein</fullName>
    </submittedName>
</protein>
<feature type="domain" description="EVE" evidence="1">
    <location>
        <begin position="3"/>
        <end position="150"/>
    </location>
</feature>
<dbReference type="Gene3D" id="3.10.590.10">
    <property type="entry name" value="ph1033 like domains"/>
    <property type="match status" value="1"/>
</dbReference>
<proteinExistence type="predicted"/>
<accession>A0ABY4VJ60</accession>
<dbReference type="InterPro" id="IPR052181">
    <property type="entry name" value="5hmC_binding"/>
</dbReference>
<organism evidence="2 3">
    <name type="scientific">Microbulbifer variabilis</name>
    <dbReference type="NCBI Taxonomy" id="266805"/>
    <lineage>
        <taxon>Bacteria</taxon>
        <taxon>Pseudomonadati</taxon>
        <taxon>Pseudomonadota</taxon>
        <taxon>Gammaproteobacteria</taxon>
        <taxon>Cellvibrionales</taxon>
        <taxon>Microbulbiferaceae</taxon>
        <taxon>Microbulbifer</taxon>
    </lineage>
</organism>
<name>A0ABY4VJ60_9GAMM</name>
<dbReference type="SUPFAM" id="SSF88697">
    <property type="entry name" value="PUA domain-like"/>
    <property type="match status" value="1"/>
</dbReference>
<dbReference type="PANTHER" id="PTHR14087">
    <property type="entry name" value="THYMOCYTE NUCLEAR PROTEIN 1"/>
    <property type="match status" value="1"/>
</dbReference>
<keyword evidence="3" id="KW-1185">Reference proteome</keyword>
<dbReference type="Proteomes" id="UP001055658">
    <property type="component" value="Chromosome"/>
</dbReference>
<evidence type="ECO:0000313" key="2">
    <source>
        <dbReference type="EMBL" id="USD21924.1"/>
    </source>
</evidence>
<evidence type="ECO:0000259" key="1">
    <source>
        <dbReference type="Pfam" id="PF01878"/>
    </source>
</evidence>
<dbReference type="PANTHER" id="PTHR14087:SF7">
    <property type="entry name" value="THYMOCYTE NUCLEAR PROTEIN 1"/>
    <property type="match status" value="1"/>
</dbReference>
<dbReference type="Pfam" id="PF01878">
    <property type="entry name" value="EVE"/>
    <property type="match status" value="1"/>
</dbReference>
<dbReference type="InterPro" id="IPR047197">
    <property type="entry name" value="THYN1-like_EVE"/>
</dbReference>
<dbReference type="InterPro" id="IPR015947">
    <property type="entry name" value="PUA-like_sf"/>
</dbReference>
<gene>
    <name evidence="2" type="ORF">MJO52_01925</name>
</gene>
<dbReference type="EMBL" id="CP092418">
    <property type="protein sequence ID" value="USD21924.1"/>
    <property type="molecule type" value="Genomic_DNA"/>
</dbReference>
<sequence length="153" mass="17404">MTHWLFKSEPDEYSLQDLAAEANGSGRWDGIRNYQARNFLRDQVAVGDGVLFYHSACKLPAVVGTAEVVRAAYADPAQFDPESKYFDPKASADSPRWFCVDLAWRSEFKRPIPLAEIKKDPQLAEMVLVRQGRLSIQPVRQEEWNYIVKLGGQ</sequence>
<evidence type="ECO:0000313" key="3">
    <source>
        <dbReference type="Proteomes" id="UP001055658"/>
    </source>
</evidence>
<dbReference type="RefSeq" id="WP_252084317.1">
    <property type="nucleotide sequence ID" value="NZ_CP092418.1"/>
</dbReference>
<reference evidence="2" key="1">
    <citation type="submission" date="2022-02" db="EMBL/GenBank/DDBJ databases">
        <title>Coral-associated bacteria.</title>
        <authorList>
            <person name="Tang K."/>
            <person name="Wang X."/>
        </authorList>
    </citation>
    <scope>NUCLEOTIDE SEQUENCE</scope>
    <source>
        <strain evidence="2">SCSIO 43006</strain>
    </source>
</reference>